<feature type="signal peptide" evidence="1">
    <location>
        <begin position="1"/>
        <end position="25"/>
    </location>
</feature>
<keyword evidence="1" id="KW-0732">Signal</keyword>
<gene>
    <name evidence="2" type="ORF">IscW_ISCW014801</name>
</gene>
<evidence type="ECO:0000313" key="2">
    <source>
        <dbReference type="EMBL" id="EEC20037.1"/>
    </source>
</evidence>
<dbReference type="HOGENOM" id="CLU_2226099_0_0_1"/>
<sequence length="106" mass="11425">MWTTVQVLRPLVIAVFLAGIYGVLGDTADGNVGPTPTADPEILEMEEGLQTLSEEIKRFATRHLLPVVNEILFDPRLSTECAGGLLKLGTALGSSDIWALQSKPCF</sequence>
<dbReference type="InParanoid" id="B7QMG5"/>
<name>B7QMG5_IXOSC</name>
<evidence type="ECO:0000313" key="4">
    <source>
        <dbReference type="Proteomes" id="UP000001555"/>
    </source>
</evidence>
<dbReference type="EMBL" id="ABJB010737466">
    <property type="status" value="NOT_ANNOTATED_CDS"/>
    <property type="molecule type" value="Genomic_DNA"/>
</dbReference>
<keyword evidence="4" id="KW-1185">Reference proteome</keyword>
<evidence type="ECO:0000256" key="1">
    <source>
        <dbReference type="SAM" id="SignalP"/>
    </source>
</evidence>
<feature type="chain" id="PRO_5014568407" description="Secreted protein" evidence="1">
    <location>
        <begin position="26"/>
        <end position="106"/>
    </location>
</feature>
<proteinExistence type="predicted"/>
<dbReference type="VEuPathDB" id="VectorBase:ISCW014801"/>
<reference evidence="2 4" key="1">
    <citation type="submission" date="2008-03" db="EMBL/GenBank/DDBJ databases">
        <title>Annotation of Ixodes scapularis.</title>
        <authorList>
            <consortium name="Ixodes scapularis Genome Project Consortium"/>
            <person name="Caler E."/>
            <person name="Hannick L.I."/>
            <person name="Bidwell S."/>
            <person name="Joardar V."/>
            <person name="Thiagarajan M."/>
            <person name="Amedeo P."/>
            <person name="Galinsky K.J."/>
            <person name="Schobel S."/>
            <person name="Inman J."/>
            <person name="Hostetler J."/>
            <person name="Miller J."/>
            <person name="Hammond M."/>
            <person name="Megy K."/>
            <person name="Lawson D."/>
            <person name="Kodira C."/>
            <person name="Sutton G."/>
            <person name="Meyer J."/>
            <person name="Hill C.A."/>
            <person name="Birren B."/>
            <person name="Nene V."/>
            <person name="Collins F."/>
            <person name="Alarcon-Chaidez F."/>
            <person name="Wikel S."/>
            <person name="Strausberg R."/>
        </authorList>
    </citation>
    <scope>NUCLEOTIDE SEQUENCE [LARGE SCALE GENOMIC DNA]</scope>
    <source>
        <strain evidence="4">Wikel</strain>
        <strain evidence="2">Wikel colony</strain>
    </source>
</reference>
<dbReference type="VEuPathDB" id="VectorBase:ISCI014801"/>
<dbReference type="Proteomes" id="UP000001555">
    <property type="component" value="Unassembled WGS sequence"/>
</dbReference>
<reference evidence="3" key="2">
    <citation type="submission" date="2020-05" db="UniProtKB">
        <authorList>
            <consortium name="EnsemblMetazoa"/>
        </authorList>
    </citation>
    <scope>IDENTIFICATION</scope>
    <source>
        <strain evidence="3">wikel</strain>
    </source>
</reference>
<evidence type="ECO:0008006" key="5">
    <source>
        <dbReference type="Google" id="ProtNLM"/>
    </source>
</evidence>
<organism>
    <name type="scientific">Ixodes scapularis</name>
    <name type="common">Black-legged tick</name>
    <name type="synonym">Deer tick</name>
    <dbReference type="NCBI Taxonomy" id="6945"/>
    <lineage>
        <taxon>Eukaryota</taxon>
        <taxon>Metazoa</taxon>
        <taxon>Ecdysozoa</taxon>
        <taxon>Arthropoda</taxon>
        <taxon>Chelicerata</taxon>
        <taxon>Arachnida</taxon>
        <taxon>Acari</taxon>
        <taxon>Parasitiformes</taxon>
        <taxon>Ixodida</taxon>
        <taxon>Ixodoidea</taxon>
        <taxon>Ixodidae</taxon>
        <taxon>Ixodinae</taxon>
        <taxon>Ixodes</taxon>
    </lineage>
</organism>
<evidence type="ECO:0000313" key="3">
    <source>
        <dbReference type="EnsemblMetazoa" id="ISCW014801-PA"/>
    </source>
</evidence>
<dbReference type="EnsemblMetazoa" id="ISCW014801-RA">
    <property type="protein sequence ID" value="ISCW014801-PA"/>
    <property type="gene ID" value="ISCW014801"/>
</dbReference>
<protein>
    <recommendedName>
        <fullName evidence="5">Secreted protein</fullName>
    </recommendedName>
</protein>
<accession>B7QMG5</accession>
<dbReference type="AlphaFoldDB" id="B7QMG5"/>
<dbReference type="PaxDb" id="6945-B7QMG5"/>
<dbReference type="EMBL" id="DS971393">
    <property type="protein sequence ID" value="EEC20037.1"/>
    <property type="molecule type" value="Genomic_DNA"/>
</dbReference>